<protein>
    <submittedName>
        <fullName evidence="3">Uncharacterized protein</fullName>
    </submittedName>
</protein>
<reference evidence="3" key="1">
    <citation type="submission" date="2018-01" db="EMBL/GenBank/DDBJ databases">
        <authorList>
            <person name="Mao J.F."/>
        </authorList>
    </citation>
    <scope>NUCLEOTIDE SEQUENCE</scope>
    <source>
        <strain evidence="3">Huo1</strain>
        <tissue evidence="3">Leaf</tissue>
    </source>
</reference>
<comment type="caution">
    <text evidence="3">The sequence shown here is derived from an EMBL/GenBank/DDBJ whole genome shotgun (WGS) entry which is preliminary data.</text>
</comment>
<sequence>MVRVLTRALQPVRSLCSAPSAADVELKNVTKANFEPALAELRRHVREADFVAIDLEMTGITSAPWREIFEFDRPDIQYLKVKDSAHKFAVVQFGVCPFRWDQHSTSFVAHPHNFYVFPRQEIAGDGSSYEFLCQTSSLEFLAKYQFDFNTCINEGISYLSRSQEEEALKCLDSIHKDEILDVSSNLRNVSDTQLVRMADILFAERMKNAVGEWRAGLLQGGSWGPESQGSLNDVNQKFQTTFFQTRPALAVNGLTSRQLKLIKLVTEKHFSDLAYVHVAGESSSRLPLIVYTDSAKDRDVLKGEVKACQRKAAEISIKSAIGFRHVIDLLSSERKLIVGHNCFLDLAHVYSKFIGPLPSTAEEFVSAVQTYFPSIVDTKVLLNSDDVLSHIMNKSSTSLSNAFNLLCLPPVAPTGTNNGSADIPRVKVDVQVDDQRFSNWNSGAKHEAGYDAFMTGCVFSEACFRLGIDFNPLAPGSILQHNEKLEKYINYLYLSWANGDIIDLKTGKCGPDTLVHQMDETAAFVHEQIKFILRFRSSKKLGRTKRSGCKGYSAASLTYLKSSKSGALFREWRNRESVCMKKVLTGYILRITGSASLLRICSTLLIPDTPCAVGDVVREVMTSSCRRLIRQEEGEAVAKGSRIEVVDGEGEAGGEGGGDVGFGVEEGDGVVEDDGARAGGRDLELAGQPHDAVSDVGVAEEAEVADGEVREFQIHILRCVALAEDQETDQGTKEVS</sequence>
<comment type="similarity">
    <text evidence="2">Belongs to the CAF1 family.</text>
</comment>
<dbReference type="InterPro" id="IPR051181">
    <property type="entry name" value="CAF1_poly(A)_ribonucleases"/>
</dbReference>
<evidence type="ECO:0000313" key="3">
    <source>
        <dbReference type="EMBL" id="KAG6420854.1"/>
    </source>
</evidence>
<dbReference type="Pfam" id="PF04857">
    <property type="entry name" value="CAF1"/>
    <property type="match status" value="1"/>
</dbReference>
<dbReference type="PANTHER" id="PTHR15092">
    <property type="entry name" value="POLY A -SPECIFIC RIBONUCLEASE/TARGET OF EGR1, MEMBER 1"/>
    <property type="match status" value="1"/>
</dbReference>
<dbReference type="Gene3D" id="3.30.420.10">
    <property type="entry name" value="Ribonuclease H-like superfamily/Ribonuclease H"/>
    <property type="match status" value="2"/>
</dbReference>
<comment type="cofactor">
    <cofactor evidence="1">
        <name>a divalent metal cation</name>
        <dbReference type="ChEBI" id="CHEBI:60240"/>
    </cofactor>
</comment>
<proteinExistence type="inferred from homology"/>
<dbReference type="EMBL" id="PNBA02000006">
    <property type="protein sequence ID" value="KAG6420854.1"/>
    <property type="molecule type" value="Genomic_DNA"/>
</dbReference>
<evidence type="ECO:0000256" key="1">
    <source>
        <dbReference type="ARBA" id="ARBA00001968"/>
    </source>
</evidence>
<dbReference type="InterPro" id="IPR036397">
    <property type="entry name" value="RNaseH_sf"/>
</dbReference>
<dbReference type="AlphaFoldDB" id="A0A8X8ZYV6"/>
<name>A0A8X8ZYV6_SALSN</name>
<keyword evidence="4" id="KW-1185">Reference proteome</keyword>
<organism evidence="3">
    <name type="scientific">Salvia splendens</name>
    <name type="common">Scarlet sage</name>
    <dbReference type="NCBI Taxonomy" id="180675"/>
    <lineage>
        <taxon>Eukaryota</taxon>
        <taxon>Viridiplantae</taxon>
        <taxon>Streptophyta</taxon>
        <taxon>Embryophyta</taxon>
        <taxon>Tracheophyta</taxon>
        <taxon>Spermatophyta</taxon>
        <taxon>Magnoliopsida</taxon>
        <taxon>eudicotyledons</taxon>
        <taxon>Gunneridae</taxon>
        <taxon>Pentapetalae</taxon>
        <taxon>asterids</taxon>
        <taxon>lamiids</taxon>
        <taxon>Lamiales</taxon>
        <taxon>Lamiaceae</taxon>
        <taxon>Nepetoideae</taxon>
        <taxon>Mentheae</taxon>
        <taxon>Salviinae</taxon>
        <taxon>Salvia</taxon>
        <taxon>Salvia subgen. Calosphace</taxon>
        <taxon>core Calosphace</taxon>
    </lineage>
</organism>
<dbReference type="InterPro" id="IPR012337">
    <property type="entry name" value="RNaseH-like_sf"/>
</dbReference>
<evidence type="ECO:0000313" key="4">
    <source>
        <dbReference type="Proteomes" id="UP000298416"/>
    </source>
</evidence>
<gene>
    <name evidence="3" type="ORF">SASPL_117396</name>
</gene>
<dbReference type="Proteomes" id="UP000298416">
    <property type="component" value="Unassembled WGS sequence"/>
</dbReference>
<dbReference type="GO" id="GO:0000175">
    <property type="term" value="F:3'-5'-RNA exonuclease activity"/>
    <property type="evidence" value="ECO:0007669"/>
    <property type="project" value="TreeGrafter"/>
</dbReference>
<dbReference type="InterPro" id="IPR006941">
    <property type="entry name" value="RNase_CAF1"/>
</dbReference>
<accession>A0A8X8ZYV6</accession>
<evidence type="ECO:0000256" key="2">
    <source>
        <dbReference type="ARBA" id="ARBA00008372"/>
    </source>
</evidence>
<dbReference type="GO" id="GO:0003723">
    <property type="term" value="F:RNA binding"/>
    <property type="evidence" value="ECO:0007669"/>
    <property type="project" value="TreeGrafter"/>
</dbReference>
<dbReference type="PANTHER" id="PTHR15092:SF22">
    <property type="entry name" value="POLY(A)-SPECIFIC RIBONUCLEASE PNLDC1"/>
    <property type="match status" value="1"/>
</dbReference>
<dbReference type="SUPFAM" id="SSF53098">
    <property type="entry name" value="Ribonuclease H-like"/>
    <property type="match status" value="1"/>
</dbReference>
<reference evidence="3" key="2">
    <citation type="submission" date="2020-08" db="EMBL/GenBank/DDBJ databases">
        <title>Plant Genome Project.</title>
        <authorList>
            <person name="Zhang R.-G."/>
        </authorList>
    </citation>
    <scope>NUCLEOTIDE SEQUENCE</scope>
    <source>
        <strain evidence="3">Huo1</strain>
        <tissue evidence="3">Leaf</tissue>
    </source>
</reference>